<evidence type="ECO:0000259" key="1">
    <source>
        <dbReference type="Pfam" id="PF13011"/>
    </source>
</evidence>
<dbReference type="RefSeq" id="WP_213355213.1">
    <property type="nucleotide sequence ID" value="NZ_JBHUHD010000001.1"/>
</dbReference>
<feature type="domain" description="DNA-binding" evidence="1">
    <location>
        <begin position="1"/>
        <end position="56"/>
    </location>
</feature>
<dbReference type="SUPFAM" id="SSF48295">
    <property type="entry name" value="TrpR-like"/>
    <property type="match status" value="1"/>
</dbReference>
<dbReference type="InterPro" id="IPR010921">
    <property type="entry name" value="Trp_repressor/repl_initiator"/>
</dbReference>
<dbReference type="Proteomes" id="UP001597299">
    <property type="component" value="Unassembled WGS sequence"/>
</dbReference>
<accession>A0ABW4Z297</accession>
<sequence length="58" mass="6526">MNNPHQNARMTPLGRAEMVRRIVEEQRPVAEAAAGFGISRRTARKWLARWRAEGAVGP</sequence>
<gene>
    <name evidence="2" type="ORF">ACFSNC_20255</name>
</gene>
<organism evidence="2 3">
    <name type="scientific">Ancylobacter oerskovii</name>
    <dbReference type="NCBI Taxonomy" id="459519"/>
    <lineage>
        <taxon>Bacteria</taxon>
        <taxon>Pseudomonadati</taxon>
        <taxon>Pseudomonadota</taxon>
        <taxon>Alphaproteobacteria</taxon>
        <taxon>Hyphomicrobiales</taxon>
        <taxon>Xanthobacteraceae</taxon>
        <taxon>Ancylobacter</taxon>
    </lineage>
</organism>
<proteinExistence type="predicted"/>
<dbReference type="EMBL" id="JBHUHD010000001">
    <property type="protein sequence ID" value="MFD2142747.1"/>
    <property type="molecule type" value="Genomic_DNA"/>
</dbReference>
<dbReference type="Pfam" id="PF13011">
    <property type="entry name" value="LZ_Tnp_IS481"/>
    <property type="match status" value="1"/>
</dbReference>
<keyword evidence="3" id="KW-1185">Reference proteome</keyword>
<reference evidence="3" key="1">
    <citation type="journal article" date="2019" name="Int. J. Syst. Evol. Microbiol.">
        <title>The Global Catalogue of Microorganisms (GCM) 10K type strain sequencing project: providing services to taxonomists for standard genome sequencing and annotation.</title>
        <authorList>
            <consortium name="The Broad Institute Genomics Platform"/>
            <consortium name="The Broad Institute Genome Sequencing Center for Infectious Disease"/>
            <person name="Wu L."/>
            <person name="Ma J."/>
        </authorList>
    </citation>
    <scope>NUCLEOTIDE SEQUENCE [LARGE SCALE GENOMIC DNA]</scope>
    <source>
        <strain evidence="3">CCM 7435</strain>
    </source>
</reference>
<dbReference type="InterPro" id="IPR024967">
    <property type="entry name" value="DNA-bd_IS481-type"/>
</dbReference>
<comment type="caution">
    <text evidence="2">The sequence shown here is derived from an EMBL/GenBank/DDBJ whole genome shotgun (WGS) entry which is preliminary data.</text>
</comment>
<protein>
    <submittedName>
        <fullName evidence="2">Leucine zipper domain-containing protein</fullName>
    </submittedName>
</protein>
<evidence type="ECO:0000313" key="3">
    <source>
        <dbReference type="Proteomes" id="UP001597299"/>
    </source>
</evidence>
<name>A0ABW4Z297_9HYPH</name>
<evidence type="ECO:0000313" key="2">
    <source>
        <dbReference type="EMBL" id="MFD2142747.1"/>
    </source>
</evidence>